<name>A0AAW0JLU9_QUESU</name>
<dbReference type="AlphaFoldDB" id="A0AAW0JLU9"/>
<dbReference type="EMBL" id="PKMF04000530">
    <property type="protein sequence ID" value="KAK7827001.1"/>
    <property type="molecule type" value="Genomic_DNA"/>
</dbReference>
<accession>A0AAW0JLU9</accession>
<evidence type="ECO:0000313" key="2">
    <source>
        <dbReference type="Proteomes" id="UP000237347"/>
    </source>
</evidence>
<organism evidence="1 2">
    <name type="scientific">Quercus suber</name>
    <name type="common">Cork oak</name>
    <dbReference type="NCBI Taxonomy" id="58331"/>
    <lineage>
        <taxon>Eukaryota</taxon>
        <taxon>Viridiplantae</taxon>
        <taxon>Streptophyta</taxon>
        <taxon>Embryophyta</taxon>
        <taxon>Tracheophyta</taxon>
        <taxon>Spermatophyta</taxon>
        <taxon>Magnoliopsida</taxon>
        <taxon>eudicotyledons</taxon>
        <taxon>Gunneridae</taxon>
        <taxon>Pentapetalae</taxon>
        <taxon>rosids</taxon>
        <taxon>fabids</taxon>
        <taxon>Fagales</taxon>
        <taxon>Fagaceae</taxon>
        <taxon>Quercus</taxon>
    </lineage>
</organism>
<dbReference type="Proteomes" id="UP000237347">
    <property type="component" value="Unassembled WGS sequence"/>
</dbReference>
<keyword evidence="2" id="KW-1185">Reference proteome</keyword>
<reference evidence="1 2" key="1">
    <citation type="journal article" date="2018" name="Sci. Data">
        <title>The draft genome sequence of cork oak.</title>
        <authorList>
            <person name="Ramos A.M."/>
            <person name="Usie A."/>
            <person name="Barbosa P."/>
            <person name="Barros P.M."/>
            <person name="Capote T."/>
            <person name="Chaves I."/>
            <person name="Simoes F."/>
            <person name="Abreu I."/>
            <person name="Carrasquinho I."/>
            <person name="Faro C."/>
            <person name="Guimaraes J.B."/>
            <person name="Mendonca D."/>
            <person name="Nobrega F."/>
            <person name="Rodrigues L."/>
            <person name="Saibo N.J.M."/>
            <person name="Varela M.C."/>
            <person name="Egas C."/>
            <person name="Matos J."/>
            <person name="Miguel C.M."/>
            <person name="Oliveira M.M."/>
            <person name="Ricardo C.P."/>
            <person name="Goncalves S."/>
        </authorList>
    </citation>
    <scope>NUCLEOTIDE SEQUENCE [LARGE SCALE GENOMIC DNA]</scope>
    <source>
        <strain evidence="2">cv. HL8</strain>
    </source>
</reference>
<sequence length="118" mass="13485">MALLHEIYGDACWNDNVALQGNQKRLPPKSSATTHFTYQQERRPMQVVVPLTSSPQHVELNVNLEANAKYALMGLVKEISSEFAVIPEFSNVNFKAKYKGQFFMCAEFLWMINPIFKS</sequence>
<evidence type="ECO:0000313" key="1">
    <source>
        <dbReference type="EMBL" id="KAK7827001.1"/>
    </source>
</evidence>
<protein>
    <submittedName>
        <fullName evidence="1">Uncharacterized protein</fullName>
    </submittedName>
</protein>
<comment type="caution">
    <text evidence="1">The sequence shown here is derived from an EMBL/GenBank/DDBJ whole genome shotgun (WGS) entry which is preliminary data.</text>
</comment>
<proteinExistence type="predicted"/>
<gene>
    <name evidence="1" type="ORF">CFP56_031399</name>
</gene>